<proteinExistence type="predicted"/>
<evidence type="ECO:0000256" key="1">
    <source>
        <dbReference type="SAM" id="MobiDB-lite"/>
    </source>
</evidence>
<feature type="compositionally biased region" description="Polar residues" evidence="1">
    <location>
        <begin position="75"/>
        <end position="88"/>
    </location>
</feature>
<reference evidence="2" key="1">
    <citation type="submission" date="2021-02" db="EMBL/GenBank/DDBJ databases">
        <authorList>
            <person name="Dougan E. K."/>
            <person name="Rhodes N."/>
            <person name="Thang M."/>
            <person name="Chan C."/>
        </authorList>
    </citation>
    <scope>NUCLEOTIDE SEQUENCE</scope>
</reference>
<feature type="compositionally biased region" description="Low complexity" evidence="1">
    <location>
        <begin position="100"/>
        <end position="112"/>
    </location>
</feature>
<evidence type="ECO:0000313" key="3">
    <source>
        <dbReference type="Proteomes" id="UP000626109"/>
    </source>
</evidence>
<name>A0A813LPZ1_POLGL</name>
<sequence length="214" mass="21560">MVTVPATAVVAGVPEHEMMNKPATAANEPAAAVNTSDPEPMIPCKPDTIVVSTAASGDHKDMMPIPGTTRALEHTTVNEPSTIASATTGHAEKGDSKKPTAAATAAATTAATGEPRSGAGPFSFGSGESERKEHCVDPERPVGGFLRDSSTMLGKPAAVEATGAASALDDTAVNEPGGFPTGHAEDCDLKKPRAEDMAVATAAATDEPRSGSMP</sequence>
<dbReference type="EMBL" id="CAJNNW010036544">
    <property type="protein sequence ID" value="CAE8735414.1"/>
    <property type="molecule type" value="Genomic_DNA"/>
</dbReference>
<feature type="compositionally biased region" description="Basic and acidic residues" evidence="1">
    <location>
        <begin position="183"/>
        <end position="196"/>
    </location>
</feature>
<gene>
    <name evidence="2" type="ORF">PGLA2088_LOCUS47841</name>
</gene>
<dbReference type="AlphaFoldDB" id="A0A813LPZ1"/>
<dbReference type="Proteomes" id="UP000626109">
    <property type="component" value="Unassembled WGS sequence"/>
</dbReference>
<feature type="non-terminal residue" evidence="2">
    <location>
        <position position="214"/>
    </location>
</feature>
<feature type="region of interest" description="Disordered" evidence="1">
    <location>
        <begin position="20"/>
        <end position="43"/>
    </location>
</feature>
<protein>
    <submittedName>
        <fullName evidence="2">Uncharacterized protein</fullName>
    </submittedName>
</protein>
<organism evidence="2 3">
    <name type="scientific">Polarella glacialis</name>
    <name type="common">Dinoflagellate</name>
    <dbReference type="NCBI Taxonomy" id="89957"/>
    <lineage>
        <taxon>Eukaryota</taxon>
        <taxon>Sar</taxon>
        <taxon>Alveolata</taxon>
        <taxon>Dinophyceae</taxon>
        <taxon>Suessiales</taxon>
        <taxon>Suessiaceae</taxon>
        <taxon>Polarella</taxon>
    </lineage>
</organism>
<accession>A0A813LPZ1</accession>
<feature type="compositionally biased region" description="Basic and acidic residues" evidence="1">
    <location>
        <begin position="128"/>
        <end position="140"/>
    </location>
</feature>
<comment type="caution">
    <text evidence="2">The sequence shown here is derived from an EMBL/GenBank/DDBJ whole genome shotgun (WGS) entry which is preliminary data.</text>
</comment>
<evidence type="ECO:0000313" key="2">
    <source>
        <dbReference type="EMBL" id="CAE8735414.1"/>
    </source>
</evidence>
<feature type="region of interest" description="Disordered" evidence="1">
    <location>
        <begin position="75"/>
        <end position="214"/>
    </location>
</feature>
<feature type="compositionally biased region" description="Low complexity" evidence="1">
    <location>
        <begin position="22"/>
        <end position="35"/>
    </location>
</feature>